<protein>
    <submittedName>
        <fullName evidence="6">Uncharacterized protein</fullName>
    </submittedName>
</protein>
<dbReference type="GO" id="GO:0003712">
    <property type="term" value="F:transcription coregulator activity"/>
    <property type="evidence" value="ECO:0007669"/>
    <property type="project" value="TreeGrafter"/>
</dbReference>
<dbReference type="STRING" id="64144.ENSATEP00000015608"/>
<feature type="compositionally biased region" description="Acidic residues" evidence="5">
    <location>
        <begin position="191"/>
        <end position="221"/>
    </location>
</feature>
<accession>A0A3Q1IDQ4</accession>
<reference evidence="6" key="1">
    <citation type="submission" date="2021-04" db="EMBL/GenBank/DDBJ databases">
        <authorList>
            <consortium name="Wellcome Sanger Institute Data Sharing"/>
        </authorList>
    </citation>
    <scope>NUCLEOTIDE SEQUENCE [LARGE SCALE GENOMIC DNA]</scope>
</reference>
<reference evidence="6" key="3">
    <citation type="submission" date="2025-09" db="UniProtKB">
        <authorList>
            <consortium name="Ensembl"/>
        </authorList>
    </citation>
    <scope>IDENTIFICATION</scope>
</reference>
<keyword evidence="3" id="KW-0539">Nucleus</keyword>
<name>A0A3Q1IDQ4_ANATE</name>
<dbReference type="GO" id="GO:0006355">
    <property type="term" value="P:regulation of DNA-templated transcription"/>
    <property type="evidence" value="ECO:0007669"/>
    <property type="project" value="TreeGrafter"/>
</dbReference>
<evidence type="ECO:0000313" key="6">
    <source>
        <dbReference type="Ensembl" id="ENSATEP00000015608.2"/>
    </source>
</evidence>
<keyword evidence="4" id="KW-0175">Coiled coil</keyword>
<evidence type="ECO:0000256" key="5">
    <source>
        <dbReference type="SAM" id="MobiDB-lite"/>
    </source>
</evidence>
<evidence type="ECO:0000256" key="1">
    <source>
        <dbReference type="ARBA" id="ARBA00023015"/>
    </source>
</evidence>
<reference evidence="6" key="2">
    <citation type="submission" date="2025-08" db="UniProtKB">
        <authorList>
            <consortium name="Ensembl"/>
        </authorList>
    </citation>
    <scope>IDENTIFICATION</scope>
</reference>
<feature type="region of interest" description="Disordered" evidence="5">
    <location>
        <begin position="185"/>
        <end position="238"/>
    </location>
</feature>
<evidence type="ECO:0000256" key="2">
    <source>
        <dbReference type="ARBA" id="ARBA00023163"/>
    </source>
</evidence>
<dbReference type="GO" id="GO:0005634">
    <property type="term" value="C:nucleus"/>
    <property type="evidence" value="ECO:0007669"/>
    <property type="project" value="TreeGrafter"/>
</dbReference>
<dbReference type="AlphaFoldDB" id="A0A3Q1IDQ4"/>
<feature type="compositionally biased region" description="Low complexity" evidence="5">
    <location>
        <begin position="667"/>
        <end position="676"/>
    </location>
</feature>
<feature type="coiled-coil region" evidence="4">
    <location>
        <begin position="68"/>
        <end position="101"/>
    </location>
</feature>
<dbReference type="Ensembl" id="ENSATET00000015851.3">
    <property type="protein sequence ID" value="ENSATEP00000015608.2"/>
    <property type="gene ID" value="ENSATEG00000010743.3"/>
</dbReference>
<dbReference type="GeneTree" id="ENSGT00940000164105"/>
<proteinExistence type="predicted"/>
<evidence type="ECO:0000256" key="4">
    <source>
        <dbReference type="SAM" id="Coils"/>
    </source>
</evidence>
<keyword evidence="7" id="KW-1185">Reference proteome</keyword>
<keyword evidence="2" id="KW-0804">Transcription</keyword>
<evidence type="ECO:0000313" key="7">
    <source>
        <dbReference type="Proteomes" id="UP000265040"/>
    </source>
</evidence>
<sequence length="703" mass="79655">MSTMNLVRKRLKLIPSKSRPAASSYDALLLPPVPAGGGMEEEGGGYLLVEEDTTDSSLFITMENCQEVKAARRRAVRKRKKKHAEEEEEGVEVEIDRQLDQSLESKSKQHNLTSVNVRNIIHEVITNEHVVAMMKAAMNETEAVPLFEPKMTRSKFKEVVEKGVVIPAWNISPIKKTGDINKPRQFVDIPLAEEDSSDEEYRPDEEEDDETAEDTFQESDMESTASSPRGSRLSRAEEDSCSPWQVHVKLMSGFGGAVRAGFSVRIKNNEAGLMAYRTRSKRPLRDVPLGRLEAELRAPDITPDMYDSSSAPEDKEWTDWLRGLMSSDMDNEEECDDEDDPEYNFLADIDEPDLEDYRDDKAVRITTDVSYNHMLSDLYLSSRGLCGDEERDGPITELRTVKQQLALIRKRQQTHTVCSEPYTLKLDERQKARLQQQLQQHVQLLTQIHLLSSPVTKLQSEADTTRQFLVRSFTFIQINYFKSRPGFCSIFRASNLQGALQLLEDWSWCVCVYSVRCYPVMLAELAWLFATRPVFLYPELLPCASLDPALYCPRRTSAFTAAEDCLLVLGLRNMEGSCDPTKLVSQFLLRKTLVQVRRRILQCCRPGFPDNIVKVAPLSAVFSVTLCLGRVSVIQLVVIPKLLFSGNEQQQMKQHCHSLCCECWKSSGGSSRNSNSLRQKPAPPKEQNTQTLTEQCSIYGSTH</sequence>
<keyword evidence="1" id="KW-0805">Transcription regulation</keyword>
<organism evidence="6 7">
    <name type="scientific">Anabas testudineus</name>
    <name type="common">Climbing perch</name>
    <name type="synonym">Anthias testudineus</name>
    <dbReference type="NCBI Taxonomy" id="64144"/>
    <lineage>
        <taxon>Eukaryota</taxon>
        <taxon>Metazoa</taxon>
        <taxon>Chordata</taxon>
        <taxon>Craniata</taxon>
        <taxon>Vertebrata</taxon>
        <taxon>Euteleostomi</taxon>
        <taxon>Actinopterygii</taxon>
        <taxon>Neopterygii</taxon>
        <taxon>Teleostei</taxon>
        <taxon>Neoteleostei</taxon>
        <taxon>Acanthomorphata</taxon>
        <taxon>Anabantaria</taxon>
        <taxon>Anabantiformes</taxon>
        <taxon>Anabantoidei</taxon>
        <taxon>Anabantidae</taxon>
        <taxon>Anabas</taxon>
    </lineage>
</organism>
<dbReference type="Proteomes" id="UP000265040">
    <property type="component" value="Chromosome 11"/>
</dbReference>
<dbReference type="InterPro" id="IPR052435">
    <property type="entry name" value="YY1-Transcr_Regul"/>
</dbReference>
<feature type="region of interest" description="Disordered" evidence="5">
    <location>
        <begin position="667"/>
        <end position="690"/>
    </location>
</feature>
<dbReference type="PANTHER" id="PTHR16088:SF3">
    <property type="entry name" value="GON-4-LIKE PROTEIN"/>
    <property type="match status" value="1"/>
</dbReference>
<evidence type="ECO:0000256" key="3">
    <source>
        <dbReference type="ARBA" id="ARBA00023242"/>
    </source>
</evidence>
<dbReference type="PANTHER" id="PTHR16088">
    <property type="entry name" value="YY1 ASSOCIATED PROTEIN-RELATED"/>
    <property type="match status" value="1"/>
</dbReference>